<dbReference type="OrthoDB" id="139164at2157"/>
<dbReference type="SUPFAM" id="SSF46785">
    <property type="entry name" value="Winged helix' DNA-binding domain"/>
    <property type="match status" value="1"/>
</dbReference>
<dbReference type="InterPro" id="IPR055771">
    <property type="entry name" value="DUF7347"/>
</dbReference>
<evidence type="ECO:0000256" key="2">
    <source>
        <dbReference type="ARBA" id="ARBA00022840"/>
    </source>
</evidence>
<protein>
    <submittedName>
        <fullName evidence="5">Putative anaerobic ribonucleoside-triphosphate reductase</fullName>
    </submittedName>
</protein>
<dbReference type="PROSITE" id="PS51161">
    <property type="entry name" value="ATP_CONE"/>
    <property type="match status" value="1"/>
</dbReference>
<dbReference type="CDD" id="cd00090">
    <property type="entry name" value="HTH_ARSR"/>
    <property type="match status" value="1"/>
</dbReference>
<keyword evidence="1 3" id="KW-0547">Nucleotide-binding</keyword>
<dbReference type="HOGENOM" id="CLU_023341_0_0_2"/>
<reference evidence="5 6" key="1">
    <citation type="journal article" date="2014" name="Int. J. Syst. Evol. Microbiol.">
        <title>Nitrososphaera viennensis gen. nov., sp. nov., an aerobic and mesophilic, ammonia-oxidizing archaeon from soil and a member of the archaeal phylum Thaumarchaeota.</title>
        <authorList>
            <person name="Stieglmeier M."/>
            <person name="Klingl A."/>
            <person name="Alves R.J."/>
            <person name="Rittmann S.K."/>
            <person name="Melcher M."/>
            <person name="Leisch N."/>
            <person name="Schleper C."/>
        </authorList>
    </citation>
    <scope>NUCLEOTIDE SEQUENCE [LARGE SCALE GENOMIC DNA]</scope>
    <source>
        <strain evidence="5">EN76</strain>
    </source>
</reference>
<gene>
    <name evidence="5" type="ORF">NVIE_020280</name>
</gene>
<dbReference type="GO" id="GO:0009265">
    <property type="term" value="P:2'-deoxyribonucleotide biosynthetic process"/>
    <property type="evidence" value="ECO:0007669"/>
    <property type="project" value="TreeGrafter"/>
</dbReference>
<dbReference type="InterPro" id="IPR036388">
    <property type="entry name" value="WH-like_DNA-bd_sf"/>
</dbReference>
<dbReference type="GO" id="GO:0031250">
    <property type="term" value="C:anaerobic ribonucleoside-triphosphate reductase complex"/>
    <property type="evidence" value="ECO:0007669"/>
    <property type="project" value="TreeGrafter"/>
</dbReference>
<sequence length="711" mass="76066">METEPSFDYSQLQKESRKGGVLESASKRVRMIFSVMASPNRIDILRILNTKGPLTYSELKALAGFKSKKESGKFAYHLRKLLRQLLVALNKAERRYTITNLGKLVLSLARQIEERSIIESGKMYVRTGRQTIEEFNSHKIIQSLVREANLPLEQAHKITEEVENKIYKFQTAYLTSSLIRETVNSVLIEHGHEEYRNKLARLGLPPSDISEMLASEDATRSGAAGVMARTAGSVFSEYLIFNTLPKDIADMHLAGEIHIAQPGTWGLLPDTLFVDLSDMEGGSLDLAGRHPTVARLASIKTADDMLAALPVLIALLSREASTEVVLEGVAPALARAKDADDLAAKFARALASSSASAAAGAGQQPLATLVVPGDAMDAKQLNALLDGYRRYVDATPVPRAGLAITTGGKLLKDSLDHITAAVRSGGIITIGSINSSAARSSSGIRKAAGAKNSSSSSVMSLQALSINLPRLAYESNRDETYFRAKLALAIKPSLAAMAMRKKAVMENARRGLLPAFSVATQSMQHATSSIVINLTGARESVFSILGYDEANSGAEVMQKVLKTAVEVAAAQGKQLGEDSCGVAMIADDSGARFAALDSEKYGKVSLLQSQNTASYSQGMTLNGKELDKKQLVAECSAIDRILNGGLAAALDVTDLGAGEARSAIEASAAELAFFRPRAKLAVCATCGKKYKISADRCESCKSPHRLMLATA</sequence>
<proteinExistence type="predicted"/>
<name>A0A060HM85_9ARCH</name>
<dbReference type="GO" id="GO:0005524">
    <property type="term" value="F:ATP binding"/>
    <property type="evidence" value="ECO:0007669"/>
    <property type="project" value="UniProtKB-UniRule"/>
</dbReference>
<evidence type="ECO:0000256" key="3">
    <source>
        <dbReference type="PROSITE-ProRule" id="PRU00492"/>
    </source>
</evidence>
<dbReference type="STRING" id="926571.NVIE_020280"/>
<dbReference type="InterPro" id="IPR011991">
    <property type="entry name" value="ArsR-like_HTH"/>
</dbReference>
<feature type="domain" description="ATP-cone" evidence="4">
    <location>
        <begin position="121"/>
        <end position="211"/>
    </location>
</feature>
<dbReference type="Pfam" id="PF03477">
    <property type="entry name" value="ATP-cone"/>
    <property type="match status" value="1"/>
</dbReference>
<dbReference type="InterPro" id="IPR036390">
    <property type="entry name" value="WH_DNA-bd_sf"/>
</dbReference>
<dbReference type="EMBL" id="CP007536">
    <property type="protein sequence ID" value="AIC16285.1"/>
    <property type="molecule type" value="Genomic_DNA"/>
</dbReference>
<dbReference type="Proteomes" id="UP000027093">
    <property type="component" value="Chromosome"/>
</dbReference>
<dbReference type="GO" id="GO:0004748">
    <property type="term" value="F:ribonucleoside-diphosphate reductase activity, thioredoxin disulfide as acceptor"/>
    <property type="evidence" value="ECO:0007669"/>
    <property type="project" value="TreeGrafter"/>
</dbReference>
<dbReference type="GO" id="GO:0008998">
    <property type="term" value="F:ribonucleoside-triphosphate reductase (thioredoxin) activity"/>
    <property type="evidence" value="ECO:0007669"/>
    <property type="project" value="InterPro"/>
</dbReference>
<dbReference type="Pfam" id="PF24038">
    <property type="entry name" value="DUF7347"/>
    <property type="match status" value="1"/>
</dbReference>
<dbReference type="SUPFAM" id="SSF51998">
    <property type="entry name" value="PFL-like glycyl radical enzymes"/>
    <property type="match status" value="1"/>
</dbReference>
<keyword evidence="2 3" id="KW-0067">ATP-binding</keyword>
<dbReference type="InterPro" id="IPR012833">
    <property type="entry name" value="NrdD"/>
</dbReference>
<dbReference type="Gene3D" id="3.20.70.20">
    <property type="match status" value="1"/>
</dbReference>
<dbReference type="KEGG" id="nvn:NVIE_020280"/>
<dbReference type="SMART" id="SM00418">
    <property type="entry name" value="HTH_ARSR"/>
    <property type="match status" value="1"/>
</dbReference>
<dbReference type="GeneID" id="74947265"/>
<dbReference type="RefSeq" id="WP_075055080.1">
    <property type="nucleotide sequence ID" value="NZ_CP007536.1"/>
</dbReference>
<dbReference type="Gene3D" id="1.10.10.10">
    <property type="entry name" value="Winged helix-like DNA-binding domain superfamily/Winged helix DNA-binding domain"/>
    <property type="match status" value="1"/>
</dbReference>
<dbReference type="AlphaFoldDB" id="A0A060HM85"/>
<dbReference type="GO" id="GO:0003700">
    <property type="term" value="F:DNA-binding transcription factor activity"/>
    <property type="evidence" value="ECO:0007669"/>
    <property type="project" value="InterPro"/>
</dbReference>
<dbReference type="PANTHER" id="PTHR21075">
    <property type="entry name" value="ANAEROBIC RIBONUCLEOSIDE-TRIPHOSPHATE REDUCTASE"/>
    <property type="match status" value="1"/>
</dbReference>
<accession>A0A060HM85</accession>
<evidence type="ECO:0000259" key="4">
    <source>
        <dbReference type="PROSITE" id="PS51161"/>
    </source>
</evidence>
<keyword evidence="6" id="KW-1185">Reference proteome</keyword>
<evidence type="ECO:0000256" key="1">
    <source>
        <dbReference type="ARBA" id="ARBA00022741"/>
    </source>
</evidence>
<dbReference type="GO" id="GO:0006260">
    <property type="term" value="P:DNA replication"/>
    <property type="evidence" value="ECO:0007669"/>
    <property type="project" value="InterPro"/>
</dbReference>
<evidence type="ECO:0000313" key="6">
    <source>
        <dbReference type="Proteomes" id="UP000027093"/>
    </source>
</evidence>
<dbReference type="PANTHER" id="PTHR21075:SF0">
    <property type="entry name" value="ANAEROBIC RIBONUCLEOSIDE-TRIPHOSPHATE REDUCTASE"/>
    <property type="match status" value="1"/>
</dbReference>
<dbReference type="InterPro" id="IPR005144">
    <property type="entry name" value="ATP-cone_dom"/>
</dbReference>
<dbReference type="Pfam" id="PF13597">
    <property type="entry name" value="NRDD"/>
    <property type="match status" value="1"/>
</dbReference>
<dbReference type="InterPro" id="IPR001845">
    <property type="entry name" value="HTH_ArsR_DNA-bd_dom"/>
</dbReference>
<evidence type="ECO:0000313" key="5">
    <source>
        <dbReference type="EMBL" id="AIC16285.1"/>
    </source>
</evidence>
<organism evidence="5 6">
    <name type="scientific">Nitrososphaera viennensis EN76</name>
    <dbReference type="NCBI Taxonomy" id="926571"/>
    <lineage>
        <taxon>Archaea</taxon>
        <taxon>Nitrososphaerota</taxon>
        <taxon>Nitrososphaeria</taxon>
        <taxon>Nitrososphaerales</taxon>
        <taxon>Nitrososphaeraceae</taxon>
        <taxon>Nitrososphaera</taxon>
    </lineage>
</organism>